<gene>
    <name evidence="3" type="ORF">GB882_07485</name>
</gene>
<dbReference type="AlphaFoldDB" id="A0A7J9UV65"/>
<feature type="non-terminal residue" evidence="3">
    <location>
        <position position="1"/>
    </location>
</feature>
<dbReference type="InterPro" id="IPR050564">
    <property type="entry name" value="F420-G6PD/mer"/>
</dbReference>
<organism evidence="3 4">
    <name type="scientific">Georgenia ruanii</name>
    <dbReference type="NCBI Taxonomy" id="348442"/>
    <lineage>
        <taxon>Bacteria</taxon>
        <taxon>Bacillati</taxon>
        <taxon>Actinomycetota</taxon>
        <taxon>Actinomycetes</taxon>
        <taxon>Micrococcales</taxon>
        <taxon>Bogoriellaceae</taxon>
        <taxon>Georgenia</taxon>
    </lineage>
</organism>
<dbReference type="CDD" id="cd01097">
    <property type="entry name" value="Tetrahydromethanopterin_reductase"/>
    <property type="match status" value="1"/>
</dbReference>
<dbReference type="EMBL" id="WHPD01001627">
    <property type="protein sequence ID" value="MPV88506.1"/>
    <property type="molecule type" value="Genomic_DNA"/>
</dbReference>
<protein>
    <submittedName>
        <fullName evidence="3">LLM class flavin-dependent oxidoreductase</fullName>
    </submittedName>
</protein>
<feature type="domain" description="Luciferase-like" evidence="2">
    <location>
        <begin position="1"/>
        <end position="137"/>
    </location>
</feature>
<dbReference type="SUPFAM" id="SSF51679">
    <property type="entry name" value="Bacterial luciferase-like"/>
    <property type="match status" value="1"/>
</dbReference>
<dbReference type="InterPro" id="IPR036661">
    <property type="entry name" value="Luciferase-like_sf"/>
</dbReference>
<evidence type="ECO:0000313" key="3">
    <source>
        <dbReference type="EMBL" id="MPV88506.1"/>
    </source>
</evidence>
<keyword evidence="1" id="KW-0560">Oxidoreductase</keyword>
<proteinExistence type="predicted"/>
<dbReference type="GO" id="GO:0016705">
    <property type="term" value="F:oxidoreductase activity, acting on paired donors, with incorporation or reduction of molecular oxygen"/>
    <property type="evidence" value="ECO:0007669"/>
    <property type="project" value="InterPro"/>
</dbReference>
<evidence type="ECO:0000256" key="1">
    <source>
        <dbReference type="ARBA" id="ARBA00023002"/>
    </source>
</evidence>
<comment type="caution">
    <text evidence="3">The sequence shown here is derived from an EMBL/GenBank/DDBJ whole genome shotgun (WGS) entry which is preliminary data.</text>
</comment>
<reference evidence="3 4" key="1">
    <citation type="submission" date="2019-10" db="EMBL/GenBank/DDBJ databases">
        <title>Georgenia wutianyii sp. nov. and Georgenia yuyongxinii sp. nov. isolated from plateau pika (Ochotona curzoniae) in the Qinghai-Tibet plateau of China.</title>
        <authorList>
            <person name="Tian Z."/>
        </authorList>
    </citation>
    <scope>NUCLEOTIDE SEQUENCE [LARGE SCALE GENOMIC DNA]</scope>
    <source>
        <strain evidence="3 4">JCM 15130</strain>
    </source>
</reference>
<dbReference type="Pfam" id="PF00296">
    <property type="entry name" value="Bac_luciferase"/>
    <property type="match status" value="1"/>
</dbReference>
<dbReference type="InterPro" id="IPR011251">
    <property type="entry name" value="Luciferase-like_dom"/>
</dbReference>
<keyword evidence="4" id="KW-1185">Reference proteome</keyword>
<dbReference type="PANTHER" id="PTHR43244">
    <property type="match status" value="1"/>
</dbReference>
<dbReference type="PANTHER" id="PTHR43244:SF1">
    <property type="entry name" value="5,10-METHYLENETETRAHYDROMETHANOPTERIN REDUCTASE"/>
    <property type="match status" value="1"/>
</dbReference>
<dbReference type="Proteomes" id="UP000429644">
    <property type="component" value="Unassembled WGS sequence"/>
</dbReference>
<evidence type="ECO:0000259" key="2">
    <source>
        <dbReference type="Pfam" id="PF00296"/>
    </source>
</evidence>
<accession>A0A7J9UV65</accession>
<dbReference type="Gene3D" id="3.20.20.30">
    <property type="entry name" value="Luciferase-like domain"/>
    <property type="match status" value="1"/>
</dbReference>
<name>A0A7J9UV65_9MICO</name>
<sequence>VPIYVGASGPAAARLAGRVADGFITTSGKAPELYSETLLPALRDGADKAERRIGDLDLMIEMKVSFDHDRARALADTRHWAALALSPEEKTGVEDPVEMQRLADALPIERAASRWIVSDDPDEHVERIRPYVDLGFRPLVFHAPGPDQARFLELYGAEVLPRLRALQATTADAIVEPASRP</sequence>
<evidence type="ECO:0000313" key="4">
    <source>
        <dbReference type="Proteomes" id="UP000429644"/>
    </source>
</evidence>